<gene>
    <name evidence="1" type="ORF">EAY07_19410</name>
</gene>
<dbReference type="KEGG" id="vau:VANGNB10_cII0377"/>
<dbReference type="EMBL" id="RDOM01000100">
    <property type="protein sequence ID" value="MBF4274143.1"/>
    <property type="molecule type" value="Genomic_DNA"/>
</dbReference>
<protein>
    <submittedName>
        <fullName evidence="1">Uncharacterized protein</fullName>
    </submittedName>
</protein>
<reference evidence="1 2" key="1">
    <citation type="journal article" date="2021" name="PeerJ">
        <title>Analysis of 44 Vibrio anguillarum genomes reveals high genetic diversity.</title>
        <authorList>
            <person name="Hansen M.J."/>
            <person name="Dalsgaard I."/>
        </authorList>
    </citation>
    <scope>NUCLEOTIDE SEQUENCE [LARGE SCALE GENOMIC DNA]</scope>
    <source>
        <strain evidence="1 2">17-16730-2A</strain>
    </source>
</reference>
<evidence type="ECO:0000313" key="2">
    <source>
        <dbReference type="Proteomes" id="UP000722957"/>
    </source>
</evidence>
<sequence length="200" mass="22721">MEKILNNDVGIEILESLKDMKPDLNERDNLSLMLHFVVFDTQRAIFDLVRLKHLGAASALLRVLFESHIKAEWLKVCASEKQIEQFKRDSVKSAKNSKYSISFQEMIADLEKKKPHLKGSLQAFKDYHWKGLNSFTHSGSMQLVQFQRGLDGIEETGSNTIDFANRFAISSLGSVGELLKDINVLQRHISLADRFLGISI</sequence>
<proteinExistence type="predicted"/>
<organism evidence="1 2">
    <name type="scientific">Vibrio anguillarum</name>
    <name type="common">Listonella anguillarum</name>
    <dbReference type="NCBI Taxonomy" id="55601"/>
    <lineage>
        <taxon>Bacteria</taxon>
        <taxon>Pseudomonadati</taxon>
        <taxon>Pseudomonadota</taxon>
        <taxon>Gammaproteobacteria</taxon>
        <taxon>Vibrionales</taxon>
        <taxon>Vibrionaceae</taxon>
        <taxon>Vibrio</taxon>
    </lineage>
</organism>
<dbReference type="Proteomes" id="UP000722957">
    <property type="component" value="Unassembled WGS sequence"/>
</dbReference>
<evidence type="ECO:0000313" key="1">
    <source>
        <dbReference type="EMBL" id="MBF4274143.1"/>
    </source>
</evidence>
<dbReference type="Pfam" id="PF22491">
    <property type="entry name" value="DUF6988"/>
    <property type="match status" value="1"/>
</dbReference>
<dbReference type="InterPro" id="IPR054257">
    <property type="entry name" value="DUF6988"/>
</dbReference>
<dbReference type="AlphaFoldDB" id="A0A241NL74"/>
<comment type="caution">
    <text evidence="1">The sequence shown here is derived from an EMBL/GenBank/DDBJ whole genome shotgun (WGS) entry which is preliminary data.</text>
</comment>
<name>A0A241NL74_VIBAN</name>
<accession>A0A241NL74</accession>